<dbReference type="EMBL" id="SRLO01000026">
    <property type="protein sequence ID" value="TNN84560.1"/>
    <property type="molecule type" value="Genomic_DNA"/>
</dbReference>
<name>A0A4Z2J2X4_9TELE</name>
<protein>
    <submittedName>
        <fullName evidence="2">Uncharacterized protein</fullName>
    </submittedName>
</protein>
<dbReference type="AlphaFoldDB" id="A0A4Z2J2X4"/>
<evidence type="ECO:0000313" key="3">
    <source>
        <dbReference type="Proteomes" id="UP000314294"/>
    </source>
</evidence>
<evidence type="ECO:0000256" key="1">
    <source>
        <dbReference type="SAM" id="MobiDB-lite"/>
    </source>
</evidence>
<sequence length="74" mass="8013">MADKQKQGVLPQGYNQGQQQSEKDTLLEDNCSWEGLEIQCCSSALSCGSSTQLYHCADNTVPNSPVGSSVFDVR</sequence>
<reference evidence="2 3" key="1">
    <citation type="submission" date="2019-03" db="EMBL/GenBank/DDBJ databases">
        <title>First draft genome of Liparis tanakae, snailfish: a comprehensive survey of snailfish specific genes.</title>
        <authorList>
            <person name="Kim W."/>
            <person name="Song I."/>
            <person name="Jeong J.-H."/>
            <person name="Kim D."/>
            <person name="Kim S."/>
            <person name="Ryu S."/>
            <person name="Song J.Y."/>
            <person name="Lee S.K."/>
        </authorList>
    </citation>
    <scope>NUCLEOTIDE SEQUENCE [LARGE SCALE GENOMIC DNA]</scope>
    <source>
        <tissue evidence="2">Muscle</tissue>
    </source>
</reference>
<dbReference type="Proteomes" id="UP000314294">
    <property type="component" value="Unassembled WGS sequence"/>
</dbReference>
<organism evidence="2 3">
    <name type="scientific">Liparis tanakae</name>
    <name type="common">Tanaka's snailfish</name>
    <dbReference type="NCBI Taxonomy" id="230148"/>
    <lineage>
        <taxon>Eukaryota</taxon>
        <taxon>Metazoa</taxon>
        <taxon>Chordata</taxon>
        <taxon>Craniata</taxon>
        <taxon>Vertebrata</taxon>
        <taxon>Euteleostomi</taxon>
        <taxon>Actinopterygii</taxon>
        <taxon>Neopterygii</taxon>
        <taxon>Teleostei</taxon>
        <taxon>Neoteleostei</taxon>
        <taxon>Acanthomorphata</taxon>
        <taxon>Eupercaria</taxon>
        <taxon>Perciformes</taxon>
        <taxon>Cottioidei</taxon>
        <taxon>Cottales</taxon>
        <taxon>Liparidae</taxon>
        <taxon>Liparis</taxon>
    </lineage>
</organism>
<comment type="caution">
    <text evidence="2">The sequence shown here is derived from an EMBL/GenBank/DDBJ whole genome shotgun (WGS) entry which is preliminary data.</text>
</comment>
<feature type="region of interest" description="Disordered" evidence="1">
    <location>
        <begin position="1"/>
        <end position="22"/>
    </location>
</feature>
<proteinExistence type="predicted"/>
<gene>
    <name evidence="2" type="ORF">EYF80_005260</name>
</gene>
<accession>A0A4Z2J2X4</accession>
<keyword evidence="3" id="KW-1185">Reference proteome</keyword>
<evidence type="ECO:0000313" key="2">
    <source>
        <dbReference type="EMBL" id="TNN84560.1"/>
    </source>
</evidence>